<sequence length="358" mass="40195">MKTSLQLKVITAVIAGSVALTGCNTLKGITGKKEEVISTAEKPESGYYTDAQNALAKQRYREAITALTNVRTFYPTGQYSQDALLDLIYAQYQANDFEAVTQSTAEFIRAYPTSRHLDYVLYVQGVTNMGGSPKASRLFNLDQSQRDTSWLRLAFNDFQTLVNNFPNSQYAPDAAQRMTAIYNDFAEHEMTAARWYIKRDAYLAAANRAKWVFQYYPQSTAIPEAVAVLAYSYDKLGMTDTANQYKTLLQINYPQYLANNGEVRLPNQGATSWGKRTLSMLSFGKFGRSKDKFEPASSNYAGETREQIIRQSRNLSLPVTTQQQQEEVTPTQEARRPRIGLGLPAQEAEAGHTNEVPR</sequence>
<keyword evidence="4" id="KW-0449">Lipoprotein</keyword>
<keyword evidence="3 4" id="KW-0998">Cell outer membrane</keyword>
<feature type="compositionally biased region" description="Basic and acidic residues" evidence="5">
    <location>
        <begin position="349"/>
        <end position="358"/>
    </location>
</feature>
<evidence type="ECO:0000313" key="9">
    <source>
        <dbReference type="Proteomes" id="UP000076765"/>
    </source>
</evidence>
<evidence type="ECO:0000256" key="3">
    <source>
        <dbReference type="ARBA" id="ARBA00023237"/>
    </source>
</evidence>
<dbReference type="HAMAP" id="MF_00922">
    <property type="entry name" value="OM_assembly_BamD"/>
    <property type="match status" value="1"/>
</dbReference>
<reference evidence="7 9" key="1">
    <citation type="submission" date="2015-04" db="EMBL/GenBank/DDBJ databases">
        <authorList>
            <person name="Calcutt M.J."/>
            <person name="Foecking M.F."/>
        </authorList>
    </citation>
    <scope>NUCLEOTIDE SEQUENCE [LARGE SCALE GENOMIC DNA]</scope>
    <source>
        <strain evidence="7 9">199/55</strain>
    </source>
</reference>
<dbReference type="InterPro" id="IPR039565">
    <property type="entry name" value="BamD-like"/>
</dbReference>
<dbReference type="InterPro" id="IPR011990">
    <property type="entry name" value="TPR-like_helical_dom_sf"/>
</dbReference>
<keyword evidence="1 4" id="KW-0732">Signal</keyword>
<protein>
    <recommendedName>
        <fullName evidence="4">Outer membrane protein assembly factor BamD</fullName>
    </recommendedName>
</protein>
<dbReference type="RefSeq" id="WP_063514025.1">
    <property type="nucleotide sequence ID" value="NZ_CP011158.1"/>
</dbReference>
<keyword evidence="9" id="KW-1185">Reference proteome</keyword>
<dbReference type="PROSITE" id="PS51257">
    <property type="entry name" value="PROKAR_LIPOPROTEIN"/>
    <property type="match status" value="1"/>
</dbReference>
<gene>
    <name evidence="8" type="primary">yfiO</name>
    <name evidence="4" type="synonym">bamD</name>
    <name evidence="7" type="ORF">MOVS_05055</name>
    <name evidence="8" type="ORF">NCTC11227_01059</name>
</gene>
<dbReference type="GO" id="GO:0009279">
    <property type="term" value="C:cell outer membrane"/>
    <property type="evidence" value="ECO:0007669"/>
    <property type="project" value="UniProtKB-SubCell"/>
</dbReference>
<evidence type="ECO:0000313" key="10">
    <source>
        <dbReference type="Proteomes" id="UP000255102"/>
    </source>
</evidence>
<accession>A0A378PLR6</accession>
<dbReference type="EMBL" id="UGPW01000001">
    <property type="protein sequence ID" value="STY87060.1"/>
    <property type="molecule type" value="Genomic_DNA"/>
</dbReference>
<dbReference type="STRING" id="29433.MOVS_05055"/>
<evidence type="ECO:0000256" key="4">
    <source>
        <dbReference type="HAMAP-Rule" id="MF_00922"/>
    </source>
</evidence>
<evidence type="ECO:0000256" key="1">
    <source>
        <dbReference type="ARBA" id="ARBA00022729"/>
    </source>
</evidence>
<dbReference type="GO" id="GO:0051205">
    <property type="term" value="P:protein insertion into membrane"/>
    <property type="evidence" value="ECO:0007669"/>
    <property type="project" value="UniProtKB-UniRule"/>
</dbReference>
<comment type="subcellular location">
    <subcellularLocation>
        <location evidence="4">Cell outer membrane</location>
        <topology evidence="4">Lipid-anchor</topology>
    </subcellularLocation>
</comment>
<evidence type="ECO:0000256" key="5">
    <source>
        <dbReference type="SAM" id="MobiDB-lite"/>
    </source>
</evidence>
<comment type="function">
    <text evidence="4">Part of the outer membrane protein assembly complex, which is involved in assembly and insertion of beta-barrel proteins into the outer membrane.</text>
</comment>
<dbReference type="SUPFAM" id="SSF48452">
    <property type="entry name" value="TPR-like"/>
    <property type="match status" value="1"/>
</dbReference>
<evidence type="ECO:0000313" key="8">
    <source>
        <dbReference type="EMBL" id="STY87060.1"/>
    </source>
</evidence>
<feature type="region of interest" description="Disordered" evidence="5">
    <location>
        <begin position="312"/>
        <end position="358"/>
    </location>
</feature>
<comment type="similarity">
    <text evidence="4">Belongs to the BamD family.</text>
</comment>
<feature type="domain" description="Outer membrane lipoprotein BamD-like" evidence="6">
    <location>
        <begin position="41"/>
        <end position="247"/>
    </location>
</feature>
<evidence type="ECO:0000259" key="6">
    <source>
        <dbReference type="Pfam" id="PF13525"/>
    </source>
</evidence>
<keyword evidence="4" id="KW-0564">Palmitate</keyword>
<dbReference type="Pfam" id="PF13525">
    <property type="entry name" value="YfiO"/>
    <property type="match status" value="1"/>
</dbReference>
<proteinExistence type="inferred from homology"/>
<dbReference type="InterPro" id="IPR017689">
    <property type="entry name" value="BamD"/>
</dbReference>
<dbReference type="GO" id="GO:0043165">
    <property type="term" value="P:Gram-negative-bacterium-type cell outer membrane assembly"/>
    <property type="evidence" value="ECO:0007669"/>
    <property type="project" value="UniProtKB-UniRule"/>
</dbReference>
<keyword evidence="2 4" id="KW-0472">Membrane</keyword>
<comment type="subunit">
    <text evidence="4">Part of the Bam complex.</text>
</comment>
<dbReference type="CDD" id="cd15830">
    <property type="entry name" value="BamD"/>
    <property type="match status" value="1"/>
</dbReference>
<evidence type="ECO:0000313" key="7">
    <source>
        <dbReference type="EMBL" id="ANB91449.1"/>
    </source>
</evidence>
<dbReference type="EMBL" id="CP011158">
    <property type="protein sequence ID" value="ANB91449.1"/>
    <property type="molecule type" value="Genomic_DNA"/>
</dbReference>
<dbReference type="NCBIfam" id="TIGR03302">
    <property type="entry name" value="OM_YfiO"/>
    <property type="match status" value="1"/>
</dbReference>
<reference evidence="8 10" key="2">
    <citation type="submission" date="2018-06" db="EMBL/GenBank/DDBJ databases">
        <authorList>
            <consortium name="Pathogen Informatics"/>
            <person name="Doyle S."/>
        </authorList>
    </citation>
    <scope>NUCLEOTIDE SEQUENCE [LARGE SCALE GENOMIC DNA]</scope>
    <source>
        <strain evidence="8 10">NCTC11227</strain>
    </source>
</reference>
<evidence type="ECO:0000256" key="2">
    <source>
        <dbReference type="ARBA" id="ARBA00023136"/>
    </source>
</evidence>
<dbReference type="Gene3D" id="1.25.40.10">
    <property type="entry name" value="Tetratricopeptide repeat domain"/>
    <property type="match status" value="1"/>
</dbReference>
<name>A0A378PLR6_9GAMM</name>
<dbReference type="AlphaFoldDB" id="A0A378PLR6"/>
<feature type="compositionally biased region" description="Low complexity" evidence="5">
    <location>
        <begin position="318"/>
        <end position="332"/>
    </location>
</feature>
<dbReference type="Proteomes" id="UP000255102">
    <property type="component" value="Unassembled WGS sequence"/>
</dbReference>
<dbReference type="KEGG" id="moi:MOVS_05055"/>
<dbReference type="Proteomes" id="UP000076765">
    <property type="component" value="Chromosome"/>
</dbReference>
<organism evidence="8 10">
    <name type="scientific">Moraxella ovis</name>
    <dbReference type="NCBI Taxonomy" id="29433"/>
    <lineage>
        <taxon>Bacteria</taxon>
        <taxon>Pseudomonadati</taxon>
        <taxon>Pseudomonadota</taxon>
        <taxon>Gammaproteobacteria</taxon>
        <taxon>Moraxellales</taxon>
        <taxon>Moraxellaceae</taxon>
        <taxon>Moraxella</taxon>
    </lineage>
</organism>